<organism evidence="4 5">
    <name type="scientific">Mytilus coruscus</name>
    <name type="common">Sea mussel</name>
    <dbReference type="NCBI Taxonomy" id="42192"/>
    <lineage>
        <taxon>Eukaryota</taxon>
        <taxon>Metazoa</taxon>
        <taxon>Spiralia</taxon>
        <taxon>Lophotrochozoa</taxon>
        <taxon>Mollusca</taxon>
        <taxon>Bivalvia</taxon>
        <taxon>Autobranchia</taxon>
        <taxon>Pteriomorphia</taxon>
        <taxon>Mytilida</taxon>
        <taxon>Mytiloidea</taxon>
        <taxon>Mytilidae</taxon>
        <taxon>Mytilinae</taxon>
        <taxon>Mytilus</taxon>
    </lineage>
</organism>
<keyword evidence="2" id="KW-0812">Transmembrane</keyword>
<feature type="signal peptide" evidence="3">
    <location>
        <begin position="1"/>
        <end position="18"/>
    </location>
</feature>
<protein>
    <recommendedName>
        <fullName evidence="6">Ig-like domain-containing protein</fullName>
    </recommendedName>
</protein>
<evidence type="ECO:0000256" key="1">
    <source>
        <dbReference type="SAM" id="MobiDB-lite"/>
    </source>
</evidence>
<evidence type="ECO:0000313" key="5">
    <source>
        <dbReference type="Proteomes" id="UP000507470"/>
    </source>
</evidence>
<evidence type="ECO:0000256" key="3">
    <source>
        <dbReference type="SAM" id="SignalP"/>
    </source>
</evidence>
<feature type="region of interest" description="Disordered" evidence="1">
    <location>
        <begin position="348"/>
        <end position="367"/>
    </location>
</feature>
<accession>A0A6J8CEA6</accession>
<gene>
    <name evidence="4" type="ORF">MCOR_28160</name>
</gene>
<keyword evidence="5" id="KW-1185">Reference proteome</keyword>
<feature type="compositionally biased region" description="Basic residues" evidence="1">
    <location>
        <begin position="351"/>
        <end position="367"/>
    </location>
</feature>
<dbReference type="AlphaFoldDB" id="A0A6J8CEA6"/>
<evidence type="ECO:0000313" key="4">
    <source>
        <dbReference type="EMBL" id="CAC5393290.1"/>
    </source>
</evidence>
<evidence type="ECO:0000256" key="2">
    <source>
        <dbReference type="SAM" id="Phobius"/>
    </source>
</evidence>
<dbReference type="Proteomes" id="UP000507470">
    <property type="component" value="Unassembled WGS sequence"/>
</dbReference>
<keyword evidence="3" id="KW-0732">Signal</keyword>
<evidence type="ECO:0008006" key="6">
    <source>
        <dbReference type="Google" id="ProtNLM"/>
    </source>
</evidence>
<dbReference type="EMBL" id="CACVKT020005120">
    <property type="protein sequence ID" value="CAC5393290.1"/>
    <property type="molecule type" value="Genomic_DNA"/>
</dbReference>
<keyword evidence="2" id="KW-0472">Membrane</keyword>
<reference evidence="4 5" key="1">
    <citation type="submission" date="2020-06" db="EMBL/GenBank/DDBJ databases">
        <authorList>
            <person name="Li R."/>
            <person name="Bekaert M."/>
        </authorList>
    </citation>
    <scope>NUCLEOTIDE SEQUENCE [LARGE SCALE GENOMIC DNA]</scope>
    <source>
        <strain evidence="5">wild</strain>
    </source>
</reference>
<dbReference type="OrthoDB" id="10335623at2759"/>
<feature type="chain" id="PRO_5026660912" description="Ig-like domain-containing protein" evidence="3">
    <location>
        <begin position="19"/>
        <end position="367"/>
    </location>
</feature>
<keyword evidence="2" id="KW-1133">Transmembrane helix</keyword>
<proteinExistence type="predicted"/>
<name>A0A6J8CEA6_MYTCO</name>
<sequence length="367" mass="42022">MHVCKVLFVALLFSFDHFKRESSVLDRISWNLHTMPAVFKKDVQLECHISTKFNCCNDFTRKWSRGKSYDLIVMNGVSLDTAKYKEYLNISANTSTLTIYEFSEYDIDIPYECSYGFISDSKILELTEENFEYHPEEMLPYNLTSEGQQVVLNITLMKVYPAPICTAMDGIKDVTNNLFIKNDENGLFLRSNIRFNYTINYVCHATIEILCRIGQTKFAIVNGSRPCIKEKSGFTLSLIEIVIVAIYSIMVIISITIWISLLVKYLLSDNNNVHKSTNTDDNTIDSEIDRNNDGTIDIQQHESVETQEGLNMEPIVQTQVVQDVQQSQPLLQSNVNALKIETIEHVEVPKKPKTKPIKNKKQTKQSA</sequence>
<feature type="transmembrane region" description="Helical" evidence="2">
    <location>
        <begin position="234"/>
        <end position="267"/>
    </location>
</feature>